<feature type="compositionally biased region" description="Basic and acidic residues" evidence="1">
    <location>
        <begin position="10"/>
        <end position="20"/>
    </location>
</feature>
<comment type="caution">
    <text evidence="2">The sequence shown here is derived from an EMBL/GenBank/DDBJ whole genome shotgun (WGS) entry which is preliminary data.</text>
</comment>
<evidence type="ECO:0000313" key="3">
    <source>
        <dbReference type="Proteomes" id="UP001595190"/>
    </source>
</evidence>
<dbReference type="RefSeq" id="WP_394310566.1">
    <property type="nucleotide sequence ID" value="NZ_JBHGPK010000003.1"/>
</dbReference>
<feature type="region of interest" description="Disordered" evidence="1">
    <location>
        <begin position="60"/>
        <end position="93"/>
    </location>
</feature>
<gene>
    <name evidence="2" type="ORF">ACETRX_12045</name>
</gene>
<evidence type="ECO:0000313" key="2">
    <source>
        <dbReference type="EMBL" id="MFC2250348.1"/>
    </source>
</evidence>
<organism evidence="2 3">
    <name type="scientific">Labrys neptuniae</name>
    <dbReference type="NCBI Taxonomy" id="376174"/>
    <lineage>
        <taxon>Bacteria</taxon>
        <taxon>Pseudomonadati</taxon>
        <taxon>Pseudomonadota</taxon>
        <taxon>Alphaproteobacteria</taxon>
        <taxon>Hyphomicrobiales</taxon>
        <taxon>Xanthobacteraceae</taxon>
        <taxon>Labrys</taxon>
    </lineage>
</organism>
<feature type="region of interest" description="Disordered" evidence="1">
    <location>
        <begin position="1"/>
        <end position="29"/>
    </location>
</feature>
<proteinExistence type="predicted"/>
<name>A0ABV6ZDZ7_9HYPH</name>
<dbReference type="EMBL" id="JBHGPK010000003">
    <property type="protein sequence ID" value="MFC2250348.1"/>
    <property type="molecule type" value="Genomic_DNA"/>
</dbReference>
<protein>
    <submittedName>
        <fullName evidence="2">Uncharacterized protein</fullName>
    </submittedName>
</protein>
<evidence type="ECO:0000256" key="1">
    <source>
        <dbReference type="SAM" id="MobiDB-lite"/>
    </source>
</evidence>
<accession>A0ABV6ZDZ7</accession>
<reference evidence="2 3" key="1">
    <citation type="submission" date="2024-09" db="EMBL/GenBank/DDBJ databases">
        <title>Description of Labrys sedimenti sp. nov., isolated from a diclofenac-degrading enrichment culture, and genome-based reclassification of Labrys portucalensis as a later heterotypic synonym of Labrys neptuniae.</title>
        <authorList>
            <person name="Tancsics A."/>
            <person name="Csepanyi A."/>
        </authorList>
    </citation>
    <scope>NUCLEOTIDE SEQUENCE [LARGE SCALE GENOMIC DNA]</scope>
    <source>
        <strain evidence="2 3">LMG 23412</strain>
    </source>
</reference>
<sequence>MDQTDQCTIKSERQETGREEQEVEYSDASCDSRLDSELVTIQGGPEERAKQAEEYGEDCQLQQERPAVVSQADAKGIGDDLPDAQGTASWMFG</sequence>
<dbReference type="Proteomes" id="UP001595190">
    <property type="component" value="Unassembled WGS sequence"/>
</dbReference>